<protein>
    <submittedName>
        <fullName evidence="1">Uncharacterized protein</fullName>
    </submittedName>
</protein>
<proteinExistence type="predicted"/>
<dbReference type="AlphaFoldDB" id="A0A0F9GX51"/>
<reference evidence="1" key="1">
    <citation type="journal article" date="2015" name="Nature">
        <title>Complex archaea that bridge the gap between prokaryotes and eukaryotes.</title>
        <authorList>
            <person name="Spang A."/>
            <person name="Saw J.H."/>
            <person name="Jorgensen S.L."/>
            <person name="Zaremba-Niedzwiedzka K."/>
            <person name="Martijn J."/>
            <person name="Lind A.E."/>
            <person name="van Eijk R."/>
            <person name="Schleper C."/>
            <person name="Guy L."/>
            <person name="Ettema T.J."/>
        </authorList>
    </citation>
    <scope>NUCLEOTIDE SEQUENCE</scope>
</reference>
<evidence type="ECO:0000313" key="1">
    <source>
        <dbReference type="EMBL" id="KKM03390.1"/>
    </source>
</evidence>
<dbReference type="EMBL" id="LAZR01016693">
    <property type="protein sequence ID" value="KKM03390.1"/>
    <property type="molecule type" value="Genomic_DNA"/>
</dbReference>
<gene>
    <name evidence="1" type="ORF">LCGC14_1774930</name>
</gene>
<sequence length="223" mass="25951">MNYLERNYAIVKQRMVEQMENSLKFGRTLIETELDAGVLNFVIKPIVKTFYDYWSQNDARKGTLRQIKITLDVGMKIVKNGASEEVFKKVIFDNFPKFLNADQTYNQTKHHHKNYGKLKQAAKDTFINYLIEVTKLLAVKEDVDDYGELCRVAFKSKEQAEKNLRNQLNITEKSIKIVESDLSILKIGLGRKIIVRALRKGFENTKQEFIEGLNDTYDQKSQN</sequence>
<organism evidence="1">
    <name type="scientific">marine sediment metagenome</name>
    <dbReference type="NCBI Taxonomy" id="412755"/>
    <lineage>
        <taxon>unclassified sequences</taxon>
        <taxon>metagenomes</taxon>
        <taxon>ecological metagenomes</taxon>
    </lineage>
</organism>
<comment type="caution">
    <text evidence="1">The sequence shown here is derived from an EMBL/GenBank/DDBJ whole genome shotgun (WGS) entry which is preliminary data.</text>
</comment>
<accession>A0A0F9GX51</accession>
<name>A0A0F9GX51_9ZZZZ</name>